<dbReference type="Proteomes" id="UP000251889">
    <property type="component" value="Unassembled WGS sequence"/>
</dbReference>
<evidence type="ECO:0000256" key="1">
    <source>
        <dbReference type="SAM" id="Phobius"/>
    </source>
</evidence>
<feature type="transmembrane region" description="Helical" evidence="1">
    <location>
        <begin position="7"/>
        <end position="34"/>
    </location>
</feature>
<dbReference type="EMBL" id="QMFY01000011">
    <property type="protein sequence ID" value="RAV99435.1"/>
    <property type="molecule type" value="Genomic_DNA"/>
</dbReference>
<keyword evidence="1" id="KW-0472">Membrane</keyword>
<feature type="transmembrane region" description="Helical" evidence="1">
    <location>
        <begin position="40"/>
        <end position="60"/>
    </location>
</feature>
<organism evidence="2 3">
    <name type="scientific">Pseudochryseolinea flava</name>
    <dbReference type="NCBI Taxonomy" id="2059302"/>
    <lineage>
        <taxon>Bacteria</taxon>
        <taxon>Pseudomonadati</taxon>
        <taxon>Bacteroidota</taxon>
        <taxon>Cytophagia</taxon>
        <taxon>Cytophagales</taxon>
        <taxon>Fulvivirgaceae</taxon>
        <taxon>Pseudochryseolinea</taxon>
    </lineage>
</organism>
<evidence type="ECO:0000313" key="2">
    <source>
        <dbReference type="EMBL" id="RAV99435.1"/>
    </source>
</evidence>
<gene>
    <name evidence="2" type="ORF">DQQ10_19645</name>
</gene>
<proteinExistence type="predicted"/>
<keyword evidence="1" id="KW-1133">Transmembrane helix</keyword>
<sequence length="68" mass="8005">MRTLLIVILWCILFMMCWPLALLLIIFYPIIWLILLPFRIIGFTVEAVFKLIGEILMLPFRIVKGLAK</sequence>
<dbReference type="AlphaFoldDB" id="A0A364XZK6"/>
<keyword evidence="3" id="KW-1185">Reference proteome</keyword>
<protein>
    <submittedName>
        <fullName evidence="2">Uncharacterized protein</fullName>
    </submittedName>
</protein>
<evidence type="ECO:0000313" key="3">
    <source>
        <dbReference type="Proteomes" id="UP000251889"/>
    </source>
</evidence>
<reference evidence="2 3" key="1">
    <citation type="submission" date="2018-06" db="EMBL/GenBank/DDBJ databases">
        <title>Chryseolinea flavus sp. nov., a member of the phylum Bacteroidetes isolated from soil.</title>
        <authorList>
            <person name="Li Y."/>
            <person name="Wang J."/>
        </authorList>
    </citation>
    <scope>NUCLEOTIDE SEQUENCE [LARGE SCALE GENOMIC DNA]</scope>
    <source>
        <strain evidence="2 3">SDU1-6</strain>
    </source>
</reference>
<name>A0A364XZK6_9BACT</name>
<comment type="caution">
    <text evidence="2">The sequence shown here is derived from an EMBL/GenBank/DDBJ whole genome shotgun (WGS) entry which is preliminary data.</text>
</comment>
<dbReference type="OrthoDB" id="123153at2"/>
<accession>A0A364XZK6</accession>
<keyword evidence="1" id="KW-0812">Transmembrane</keyword>